<feature type="compositionally biased region" description="Low complexity" evidence="1">
    <location>
        <begin position="102"/>
        <end position="113"/>
    </location>
</feature>
<evidence type="ECO:0000256" key="1">
    <source>
        <dbReference type="SAM" id="MobiDB-lite"/>
    </source>
</evidence>
<protein>
    <submittedName>
        <fullName evidence="3">Uncharacterized protein LOC117575334</fullName>
    </submittedName>
</protein>
<feature type="compositionally biased region" description="Pro residues" evidence="1">
    <location>
        <begin position="577"/>
        <end position="586"/>
    </location>
</feature>
<feature type="compositionally biased region" description="Low complexity" evidence="1">
    <location>
        <begin position="60"/>
        <end position="78"/>
    </location>
</feature>
<keyword evidence="2" id="KW-1185">Reference proteome</keyword>
<gene>
    <name evidence="3" type="primary">LOC117575334</name>
</gene>
<feature type="compositionally biased region" description="Basic and acidic residues" evidence="1">
    <location>
        <begin position="44"/>
        <end position="59"/>
    </location>
</feature>
<feature type="region of interest" description="Disordered" evidence="1">
    <location>
        <begin position="1294"/>
        <end position="1316"/>
    </location>
</feature>
<feature type="compositionally biased region" description="Low complexity" evidence="1">
    <location>
        <begin position="1294"/>
        <end position="1307"/>
    </location>
</feature>
<accession>A0A6P8XVN9</accession>
<name>A0A6P8XVN9_DROAB</name>
<evidence type="ECO:0000313" key="3">
    <source>
        <dbReference type="RefSeq" id="XP_034115385.1"/>
    </source>
</evidence>
<dbReference type="RefSeq" id="XP_034115385.1">
    <property type="nucleotide sequence ID" value="XM_034259494.2"/>
</dbReference>
<dbReference type="GeneID" id="117575334"/>
<dbReference type="Proteomes" id="UP000515160">
    <property type="component" value="Chromosome X"/>
</dbReference>
<evidence type="ECO:0000313" key="2">
    <source>
        <dbReference type="Proteomes" id="UP000515160"/>
    </source>
</evidence>
<sequence>MKVKQKPTAAATATTVAGVAVAGKQRSKVEETTARPRLATGTQCERERKHEAARKEREAQAQLKRTATSTSTVTQAARTRAKPMRRSASASKATARERQTTAKSAAAAGSSASNEEEAAQLRLQLEHLAQLSQQDFECEFRKWMAQEGIEGKVQAQVRMDLINSFNSTSLGKLLRKASASACGMPRTPFEFKSQEQPAVDCVPMTLALHTLVAEFLYAHNCHYTLSVYCSELPPRHTLPDFESRTTFRFKPEELQQLLADMLGGGEQHEQLGKTLLRLYDEQQISLLRGCFQVLVEAQQRAVNSTFTSSPLEQRTTMTQTLPTACLPTQPNVDTSKLFPAGELVIADSDARSVFIGARVSKSLLGVEQQLGQLMHNMDKLWKSCAPPVEIISQSAFEQLVQRELLERQRLHSVGQTLEPGQTALQLPQSQSQLQPQQQQSKDIVDAGNTVQSPAGPIQLPAEAASVPKLPQLHSEQLASLVMVQQALQQLQQQLQQPQQSMQLTLDRMETLVGELAGCIQTLSNVLNLAMEQEYAVGRHKGFKLGYREGFAHGHFMGIQEGMQSAEQQQQQQKVEQPKPPSPPPRPQLKNSSSQTPQPPTPVKVSKRSVASQTPHKRQRHRATSMERRLEALQRHVASQTAAGYHEGRSYEQWIYEMLHSSSGQIFLERVELSLNKALELQKKRLDELFNVKLRHHAEMMRLNSRQSSWRTLCRHVERDSQSMEARDLVHKIFRLLEHYDHHHQLLAEKIQQTEKAAEQAARIEPVWKDASARVTACNVTPASTATKSTPTVAEAASLATAASMPKSLQAASVASSLPPTLSHQFAAIPDALPTTLPAVEPTTFPAAAEAASNVISAFPAAAESAPNVAPASLPSLVASSLPGFAPAPLPSVIPAALPGPLASHLQAFPAASAPAPPMTMPTLFTHFLLPFAAPATEPAATAPTVAAAASESSGRPLMHNVSTNTQRATKERPQPAPSFNEALLSAKNRMLQLEQESDLLEQSFLGYLERARTQKQKVHISAGCALEQQQLHRTLDNFREWQLRMRREDASATVAAAVPTPTQGQPVVISPIYSGSELDTDSYQFTNAIAVARHKLLSELHATAEPRPPATTAEIVSSNNRLLVDQVQDETQELLSRVEATLARVSKPASLQLLTAESQMPLEDPLEALSSNTHSSLEQIAAITTPPASRKLQRSMAKMQLLFGEQQTTTTNLKRPWSAPIVQLNPTQLATRPHTAPSSLTDAPAGAGAGGDNLLGLLDALSDVGSSTGNSSSSNLISGLGRKSPVAFGGISTASHASSSAGTLSPSQEFWKRMNM</sequence>
<feature type="compositionally biased region" description="Low complexity" evidence="1">
    <location>
        <begin position="425"/>
        <end position="440"/>
    </location>
</feature>
<feature type="region of interest" description="Disordered" evidence="1">
    <location>
        <begin position="1"/>
        <end position="113"/>
    </location>
</feature>
<organism evidence="2 3">
    <name type="scientific">Drosophila albomicans</name>
    <name type="common">Fruit fly</name>
    <dbReference type="NCBI Taxonomy" id="7291"/>
    <lineage>
        <taxon>Eukaryota</taxon>
        <taxon>Metazoa</taxon>
        <taxon>Ecdysozoa</taxon>
        <taxon>Arthropoda</taxon>
        <taxon>Hexapoda</taxon>
        <taxon>Insecta</taxon>
        <taxon>Pterygota</taxon>
        <taxon>Neoptera</taxon>
        <taxon>Endopterygota</taxon>
        <taxon>Diptera</taxon>
        <taxon>Brachycera</taxon>
        <taxon>Muscomorpha</taxon>
        <taxon>Ephydroidea</taxon>
        <taxon>Drosophilidae</taxon>
        <taxon>Drosophila</taxon>
    </lineage>
</organism>
<feature type="compositionally biased region" description="Low complexity" evidence="1">
    <location>
        <begin position="563"/>
        <end position="574"/>
    </location>
</feature>
<proteinExistence type="predicted"/>
<feature type="region of interest" description="Disordered" evidence="1">
    <location>
        <begin position="562"/>
        <end position="623"/>
    </location>
</feature>
<reference evidence="3" key="1">
    <citation type="submission" date="2025-08" db="UniProtKB">
        <authorList>
            <consortium name="RefSeq"/>
        </authorList>
    </citation>
    <scope>IDENTIFICATION</scope>
    <source>
        <strain evidence="3">15112-1751.03</strain>
        <tissue evidence="3">Whole Adult</tissue>
    </source>
</reference>
<feature type="region of interest" description="Disordered" evidence="1">
    <location>
        <begin position="425"/>
        <end position="455"/>
    </location>
</feature>
<dbReference type="InterPro" id="IPR006594">
    <property type="entry name" value="LisH"/>
</dbReference>
<dbReference type="OrthoDB" id="206339at2759"/>
<dbReference type="Pfam" id="PF16045">
    <property type="entry name" value="LisH_2"/>
    <property type="match status" value="1"/>
</dbReference>
<feature type="compositionally biased region" description="Low complexity" evidence="1">
    <location>
        <begin position="8"/>
        <end position="23"/>
    </location>
</feature>